<evidence type="ECO:0000313" key="2">
    <source>
        <dbReference type="Proteomes" id="UP000003340"/>
    </source>
</evidence>
<sequence length="50" mass="4879">MNCPLCATETELGIPDSSQAGSKCGILNAARLSGTLTTCATAEAAFCGAG</sequence>
<reference evidence="1 2" key="1">
    <citation type="submission" date="2009-01" db="EMBL/GenBank/DDBJ databases">
        <authorList>
            <person name="Fulton L."/>
            <person name="Clifton S."/>
            <person name="Fulton B."/>
            <person name="Xu J."/>
            <person name="Minx P."/>
            <person name="Pepin K.H."/>
            <person name="Johnson M."/>
            <person name="Bhonagiri V."/>
            <person name="Nash W.E."/>
            <person name="Mardis E.R."/>
            <person name="Wilson R.K."/>
        </authorList>
    </citation>
    <scope>NUCLEOTIDE SEQUENCE [LARGE SCALE GENOMIC DNA]</scope>
    <source>
        <strain evidence="1 2">DSM 5476</strain>
    </source>
</reference>
<keyword evidence="2" id="KW-1185">Reference proteome</keyword>
<dbReference type="EMBL" id="ACEC01000047">
    <property type="protein sequence ID" value="EEG30896.1"/>
    <property type="molecule type" value="Genomic_DNA"/>
</dbReference>
<dbReference type="HOGENOM" id="CLU_3116393_0_0_9"/>
<name>C0EC95_9FIRM</name>
<gene>
    <name evidence="1" type="ORF">CLOSTMETH_01464</name>
</gene>
<accession>C0EC95</accession>
<comment type="caution">
    <text evidence="1">The sequence shown here is derived from an EMBL/GenBank/DDBJ whole genome shotgun (WGS) entry which is preliminary data.</text>
</comment>
<dbReference type="STRING" id="537013.CLOSTMETH_01464"/>
<proteinExistence type="predicted"/>
<protein>
    <submittedName>
        <fullName evidence="1">Uncharacterized protein</fullName>
    </submittedName>
</protein>
<dbReference type="AlphaFoldDB" id="C0EC95"/>
<dbReference type="Proteomes" id="UP000003340">
    <property type="component" value="Unassembled WGS sequence"/>
</dbReference>
<reference evidence="1 2" key="2">
    <citation type="submission" date="2009-02" db="EMBL/GenBank/DDBJ databases">
        <title>Draft genome sequence of Clostridium methylpentosum (DSM 5476).</title>
        <authorList>
            <person name="Sudarsanam P."/>
            <person name="Ley R."/>
            <person name="Guruge J."/>
            <person name="Turnbaugh P.J."/>
            <person name="Mahowald M."/>
            <person name="Liep D."/>
            <person name="Gordon J."/>
        </authorList>
    </citation>
    <scope>NUCLEOTIDE SEQUENCE [LARGE SCALE GENOMIC DNA]</scope>
    <source>
        <strain evidence="1 2">DSM 5476</strain>
    </source>
</reference>
<organism evidence="1 2">
    <name type="scientific">[Clostridium] methylpentosum DSM 5476</name>
    <dbReference type="NCBI Taxonomy" id="537013"/>
    <lineage>
        <taxon>Bacteria</taxon>
        <taxon>Bacillati</taxon>
        <taxon>Bacillota</taxon>
        <taxon>Clostridia</taxon>
        <taxon>Eubacteriales</taxon>
        <taxon>Oscillospiraceae</taxon>
        <taxon>Oscillospiraceae incertae sedis</taxon>
    </lineage>
</organism>
<evidence type="ECO:0000313" key="1">
    <source>
        <dbReference type="EMBL" id="EEG30896.1"/>
    </source>
</evidence>